<dbReference type="STRING" id="1452487.AVW16_06215"/>
<dbReference type="Gene3D" id="3.40.190.10">
    <property type="entry name" value="Periplasmic binding protein-like II"/>
    <property type="match status" value="2"/>
</dbReference>
<proteinExistence type="predicted"/>
<dbReference type="SMART" id="SM00062">
    <property type="entry name" value="PBPb"/>
    <property type="match status" value="1"/>
</dbReference>
<keyword evidence="1 2" id="KW-0732">Signal</keyword>
<keyword evidence="5" id="KW-1185">Reference proteome</keyword>
<dbReference type="SUPFAM" id="SSF53850">
    <property type="entry name" value="Periplasmic binding protein-like II"/>
    <property type="match status" value="1"/>
</dbReference>
<feature type="chain" id="PRO_5007826505" evidence="2">
    <location>
        <begin position="26"/>
        <end position="257"/>
    </location>
</feature>
<evidence type="ECO:0000259" key="3">
    <source>
        <dbReference type="SMART" id="SM00062"/>
    </source>
</evidence>
<feature type="domain" description="Solute-binding protein family 3/N-terminal" evidence="3">
    <location>
        <begin position="28"/>
        <end position="256"/>
    </location>
</feature>
<name>A0A161RBI3_9NEIS</name>
<sequence length="257" mass="28317">MGMPKRPILAVALSIATVFPPAALAEPVLRIGVGASDGPPIVMLARGNGEAIVGGLYKELGDALARQLGATPEYLVVSRKRVEQTIESGRVDIHCNANPKWFGNASRLGWTRELYPQIERVITLRNEPDITSLDQLAGKRISTVLGFHYQPLEPMWAARRATRLTEARADLMLKAVLMRLADASIHSELEYVAWARANPFEARVLKVHPMVFTRLPTMCAVSPRSAYGVGELNQAIERLERGGQIKAILSRYQWQGG</sequence>
<dbReference type="AlphaFoldDB" id="A0A161RBI3"/>
<comment type="caution">
    <text evidence="4">The sequence shown here is derived from an EMBL/GenBank/DDBJ whole genome shotgun (WGS) entry which is preliminary data.</text>
</comment>
<organism evidence="4 5">
    <name type="scientific">Crenobacter luteus</name>
    <dbReference type="NCBI Taxonomy" id="1452487"/>
    <lineage>
        <taxon>Bacteria</taxon>
        <taxon>Pseudomonadati</taxon>
        <taxon>Pseudomonadota</taxon>
        <taxon>Betaproteobacteria</taxon>
        <taxon>Neisseriales</taxon>
        <taxon>Neisseriaceae</taxon>
        <taxon>Crenobacter</taxon>
    </lineage>
</organism>
<feature type="signal peptide" evidence="2">
    <location>
        <begin position="1"/>
        <end position="25"/>
    </location>
</feature>
<gene>
    <name evidence="4" type="ORF">AVW16_06215</name>
</gene>
<accession>A0A161RBI3</accession>
<evidence type="ECO:0000313" key="5">
    <source>
        <dbReference type="Proteomes" id="UP000076625"/>
    </source>
</evidence>
<evidence type="ECO:0000313" key="4">
    <source>
        <dbReference type="EMBL" id="KZE34468.1"/>
    </source>
</evidence>
<reference evidence="5" key="1">
    <citation type="submission" date="2016-01" db="EMBL/GenBank/DDBJ databases">
        <title>Draft genome of Chromobacterium sp. F49.</title>
        <authorList>
            <person name="Hong K.W."/>
        </authorList>
    </citation>
    <scope>NUCLEOTIDE SEQUENCE [LARGE SCALE GENOMIC DNA]</scope>
    <source>
        <strain evidence="5">CN10</strain>
    </source>
</reference>
<dbReference type="PANTHER" id="PTHR35936:SF6">
    <property type="entry name" value="AMINO ACID ABC TRANSPORTER SUBSTRATE-BINDING PAAT FAMILY PROTEIN"/>
    <property type="match status" value="1"/>
</dbReference>
<evidence type="ECO:0000256" key="2">
    <source>
        <dbReference type="SAM" id="SignalP"/>
    </source>
</evidence>
<evidence type="ECO:0000256" key="1">
    <source>
        <dbReference type="ARBA" id="ARBA00022729"/>
    </source>
</evidence>
<dbReference type="Proteomes" id="UP000076625">
    <property type="component" value="Unassembled WGS sequence"/>
</dbReference>
<dbReference type="PANTHER" id="PTHR35936">
    <property type="entry name" value="MEMBRANE-BOUND LYTIC MUREIN TRANSGLYCOSYLASE F"/>
    <property type="match status" value="1"/>
</dbReference>
<protein>
    <submittedName>
        <fullName evidence="4">ABC transporter substrate-binding protein</fullName>
    </submittedName>
</protein>
<dbReference type="EMBL" id="LQQU01000007">
    <property type="protein sequence ID" value="KZE34468.1"/>
    <property type="molecule type" value="Genomic_DNA"/>
</dbReference>
<dbReference type="InterPro" id="IPR001638">
    <property type="entry name" value="Solute-binding_3/MltF_N"/>
</dbReference>